<dbReference type="Pfam" id="PF13749">
    <property type="entry name" value="HATPase_c_4"/>
    <property type="match status" value="1"/>
</dbReference>
<dbReference type="AlphaFoldDB" id="A0A1G9DXI7"/>
<evidence type="ECO:0000259" key="1">
    <source>
        <dbReference type="Pfam" id="PF04326"/>
    </source>
</evidence>
<keyword evidence="3" id="KW-1185">Reference proteome</keyword>
<sequence>MSQERDLALLNDLLQLPAETSWLEFKENNADPERIAKLCSALSNSARLSGRDSAFIIWGIKDQDRQVVGTTFVPTSATVGNQVLQLWLANQLQPSPAFEFREVTHPSGPVVILEISAALSAPVTYAGIPYIRIGPATPKLSDYPDRYQALIDRLRPYHWEAGVALSFLPPEDVLRYLDFASYFSLTKQPLPQSQTAILDRLEADRLISKDVGGRWNVMNLGAILFAANLDDFPVSIARKAVRFVSYSGRTRATSVQHRRDGKRGYASGFQGLMDYIDAQIPRNEHIGRALREAQPLYPELAVRELVANALIHQDMTVTGAGPLIELFEDRLEITNPGKPLVDPERMIDLAPRSRNEALASLMRRMGFCEEQGSGLDKVLTEVEVAQLPPPLLRASDNSMQVCLYGPRTFADMTADERVRACYFHAVLRFLAGDRMRNASLCERFGIEPRNAAQASAVIKRTLEQQLIRVADPEHPRAGYLPVWA</sequence>
<gene>
    <name evidence="2" type="ORF">SAMN04487971_102261</name>
</gene>
<dbReference type="PANTHER" id="PTHR30595">
    <property type="entry name" value="GLPR-RELATED TRANSCRIPTIONAL REPRESSOR"/>
    <property type="match status" value="1"/>
</dbReference>
<evidence type="ECO:0000313" key="3">
    <source>
        <dbReference type="Proteomes" id="UP000199555"/>
    </source>
</evidence>
<accession>A0A1G9DXI7</accession>
<dbReference type="Pfam" id="PF04326">
    <property type="entry name" value="SLFN_AlbA_2"/>
    <property type="match status" value="1"/>
</dbReference>
<protein>
    <submittedName>
        <fullName evidence="2">Predicted transcriptional regulator, contains HTH domain</fullName>
    </submittedName>
</protein>
<dbReference type="Gene3D" id="3.30.950.30">
    <property type="entry name" value="Schlafen, AAA domain"/>
    <property type="match status" value="1"/>
</dbReference>
<reference evidence="3" key="1">
    <citation type="submission" date="2016-10" db="EMBL/GenBank/DDBJ databases">
        <authorList>
            <person name="Varghese N."/>
            <person name="Submissions S."/>
        </authorList>
    </citation>
    <scope>NUCLEOTIDE SEQUENCE [LARGE SCALE GENOMIC DNA]</scope>
    <source>
        <strain evidence="3">CGMCC 1.7655</strain>
    </source>
</reference>
<dbReference type="PANTHER" id="PTHR30595:SF6">
    <property type="entry name" value="SCHLAFEN ALBA-2 DOMAIN-CONTAINING PROTEIN"/>
    <property type="match status" value="1"/>
</dbReference>
<dbReference type="InterPro" id="IPR007421">
    <property type="entry name" value="Schlafen_AlbA_2_dom"/>
</dbReference>
<evidence type="ECO:0000313" key="2">
    <source>
        <dbReference type="EMBL" id="SDK68568.1"/>
    </source>
</evidence>
<dbReference type="InterPro" id="IPR038475">
    <property type="entry name" value="RecG_C_sf"/>
</dbReference>
<dbReference type="InterPro" id="IPR038461">
    <property type="entry name" value="Schlafen_AlbA_2_dom_sf"/>
</dbReference>
<dbReference type="Proteomes" id="UP000199555">
    <property type="component" value="Unassembled WGS sequence"/>
</dbReference>
<dbReference type="EMBL" id="FNGE01000002">
    <property type="protein sequence ID" value="SDK68568.1"/>
    <property type="molecule type" value="Genomic_DNA"/>
</dbReference>
<name>A0A1G9DXI7_9RHOB</name>
<dbReference type="STRING" id="525640.SAMN04487971_102261"/>
<organism evidence="2 3">
    <name type="scientific">Paracoccus chinensis</name>
    <dbReference type="NCBI Taxonomy" id="525640"/>
    <lineage>
        <taxon>Bacteria</taxon>
        <taxon>Pseudomonadati</taxon>
        <taxon>Pseudomonadota</taxon>
        <taxon>Alphaproteobacteria</taxon>
        <taxon>Rhodobacterales</taxon>
        <taxon>Paracoccaceae</taxon>
        <taxon>Paracoccus</taxon>
    </lineage>
</organism>
<dbReference type="OrthoDB" id="9805115at2"/>
<dbReference type="Gene3D" id="3.30.565.60">
    <property type="match status" value="1"/>
</dbReference>
<feature type="domain" description="Schlafen AlbA-2" evidence="1">
    <location>
        <begin position="19"/>
        <end position="137"/>
    </location>
</feature>
<proteinExistence type="predicted"/>